<dbReference type="VEuPathDB" id="CryptoDB:cubi_03049"/>
<dbReference type="CDD" id="cd20558">
    <property type="entry name" value="CYCLIN_ScPCL7-like"/>
    <property type="match status" value="1"/>
</dbReference>
<dbReference type="RefSeq" id="XP_028876063.1">
    <property type="nucleotide sequence ID" value="XM_029020062.1"/>
</dbReference>
<dbReference type="EMBL" id="LRBP01000008">
    <property type="protein sequence ID" value="OII74918.1"/>
    <property type="molecule type" value="Genomic_DNA"/>
</dbReference>
<keyword evidence="2" id="KW-1185">Reference proteome</keyword>
<dbReference type="Pfam" id="PF08613">
    <property type="entry name" value="Cyclin"/>
    <property type="match status" value="1"/>
</dbReference>
<reference evidence="1 2" key="1">
    <citation type="submission" date="2016-10" db="EMBL/GenBank/DDBJ databases">
        <title>Reductive evolution of mitochondrial metabolism and differential evolution of invasion-related proteins in Cryptosporidium.</title>
        <authorList>
            <person name="Liu S."/>
            <person name="Roellig D.M."/>
            <person name="Guo Y."/>
            <person name="Li N."/>
            <person name="Frace M.A."/>
            <person name="Tang K."/>
            <person name="Zhang L."/>
            <person name="Feng Y."/>
            <person name="Xiao L."/>
        </authorList>
    </citation>
    <scope>NUCLEOTIDE SEQUENCE [LARGE SCALE GENOMIC DNA]</scope>
    <source>
        <strain evidence="1">39726</strain>
    </source>
</reference>
<dbReference type="Proteomes" id="UP000186176">
    <property type="component" value="Unassembled WGS sequence"/>
</dbReference>
<dbReference type="PANTHER" id="PTHR15615:SF108">
    <property type="entry name" value="PROTEIN CNPPD1"/>
    <property type="match status" value="1"/>
</dbReference>
<dbReference type="GeneID" id="39979841"/>
<evidence type="ECO:0000313" key="2">
    <source>
        <dbReference type="Proteomes" id="UP000186176"/>
    </source>
</evidence>
<comment type="caution">
    <text evidence="1">The sequence shown here is derived from an EMBL/GenBank/DDBJ whole genome shotgun (WGS) entry which is preliminary data.</text>
</comment>
<dbReference type="PANTHER" id="PTHR15615">
    <property type="match status" value="1"/>
</dbReference>
<proteinExistence type="predicted"/>
<dbReference type="InterPro" id="IPR013922">
    <property type="entry name" value="Cyclin_PHO80-like"/>
</dbReference>
<sequence length="600" mass="67897">MIDEYAYNFLFPLSSIGSSGTSVSSRTNGQLDDFDSSYYSLSNLRKPEICAYKSILRNNDLNNCDYFQSSVSQPSNSQDTTNDIQNLRDSNICYSNADEINKEIKSTNTEPGFIVALSSFLTQIATSNSSNSSCNVGVLTPFHSVCIPPIPIRSYLIRLAQNFGCSNECFVLAIIYVGRIIKYNRNFTVTLLNVHRVIVTALILATKFFDDIYYSNAFYAKISGVGTRELNSLEIHFLRLIRFQLFVTEHEYEIHKCCIIKSAIPHSAIPSLPLSMFNKKAPDDLGNNGQSKDLNFIGERKRLPLQNSSPYNCNYPTIYNSFPHVKKPENRDTQSMLIAEYSLNNQGHPTSSLYARQLNSIFNSNTELSMNCDFCSKRPSEISINSELAPFPQCSQNDYSVFSEKWISQQYALNNPGSLNRKIQEKFDNTNKKRDLTKDDMFSYEVDVIPSTQSSKIGSDYLSVNLKHLPTHFNNRYANRQADNTECTYNNNLNSSSYSKTEIQPSNLSQHQIELSEIQVSNMHPEYKNVINPNNTLYSNDMGFYGSINTSDINVFSAANAITSSTVRLVNPTVNHYGQHIFLNPYSIRCTTGIDRRLLV</sequence>
<dbReference type="GO" id="GO:0019901">
    <property type="term" value="F:protein kinase binding"/>
    <property type="evidence" value="ECO:0007669"/>
    <property type="project" value="InterPro"/>
</dbReference>
<organism evidence="1 2">
    <name type="scientific">Cryptosporidium ubiquitum</name>
    <dbReference type="NCBI Taxonomy" id="857276"/>
    <lineage>
        <taxon>Eukaryota</taxon>
        <taxon>Sar</taxon>
        <taxon>Alveolata</taxon>
        <taxon>Apicomplexa</taxon>
        <taxon>Conoidasida</taxon>
        <taxon>Coccidia</taxon>
        <taxon>Eucoccidiorida</taxon>
        <taxon>Eimeriorina</taxon>
        <taxon>Cryptosporidiidae</taxon>
        <taxon>Cryptosporidium</taxon>
    </lineage>
</organism>
<protein>
    <submittedName>
        <fullName evidence="1">Cyclin</fullName>
    </submittedName>
</protein>
<accession>A0A1J4ML55</accession>
<evidence type="ECO:0000313" key="1">
    <source>
        <dbReference type="EMBL" id="OII74918.1"/>
    </source>
</evidence>
<dbReference type="InterPro" id="IPR036915">
    <property type="entry name" value="Cyclin-like_sf"/>
</dbReference>
<dbReference type="OrthoDB" id="337735at2759"/>
<dbReference type="Gene3D" id="1.10.472.10">
    <property type="entry name" value="Cyclin-like"/>
    <property type="match status" value="1"/>
</dbReference>
<gene>
    <name evidence="1" type="ORF">cubi_03049</name>
</gene>
<dbReference type="AlphaFoldDB" id="A0A1J4ML55"/>
<name>A0A1J4ML55_9CRYT</name>
<dbReference type="SUPFAM" id="SSF47954">
    <property type="entry name" value="Cyclin-like"/>
    <property type="match status" value="1"/>
</dbReference>